<protein>
    <recommendedName>
        <fullName evidence="10">CBF1-interacting co-repressor CIR N-terminal domain-containing protein</fullName>
    </recommendedName>
</protein>
<dbReference type="Pfam" id="PF12542">
    <property type="entry name" value="CWC25"/>
    <property type="match status" value="1"/>
</dbReference>
<evidence type="ECO:0000259" key="10">
    <source>
        <dbReference type="SMART" id="SM01083"/>
    </source>
</evidence>
<gene>
    <name evidence="11" type="ORF">C2857_007828</name>
</gene>
<evidence type="ECO:0000256" key="2">
    <source>
        <dbReference type="ARBA" id="ARBA00006695"/>
    </source>
</evidence>
<feature type="compositionally biased region" description="Basic and acidic residues" evidence="9">
    <location>
        <begin position="332"/>
        <end position="371"/>
    </location>
</feature>
<dbReference type="GO" id="GO:0005684">
    <property type="term" value="C:U2-type spliceosomal complex"/>
    <property type="evidence" value="ECO:0007669"/>
    <property type="project" value="TreeGrafter"/>
</dbReference>
<feature type="region of interest" description="Disordered" evidence="9">
    <location>
        <begin position="286"/>
        <end position="394"/>
    </location>
</feature>
<keyword evidence="6" id="KW-0508">mRNA splicing</keyword>
<name>A0A7S9KR11_EPIFF</name>
<evidence type="ECO:0000256" key="5">
    <source>
        <dbReference type="ARBA" id="ARBA00023054"/>
    </source>
</evidence>
<evidence type="ECO:0000256" key="3">
    <source>
        <dbReference type="ARBA" id="ARBA00022664"/>
    </source>
</evidence>
<dbReference type="InterPro" id="IPR051376">
    <property type="entry name" value="CWC25_splicing_factor"/>
</dbReference>
<dbReference type="AlphaFoldDB" id="A0A7S9KR11"/>
<evidence type="ECO:0000256" key="7">
    <source>
        <dbReference type="ARBA" id="ARBA00023242"/>
    </source>
</evidence>
<reference evidence="11 12" key="1">
    <citation type="journal article" date="2018" name="PLoS Genet.">
        <title>Repeat elements organise 3D genome structure and mediate transcription in the filamentous fungus Epichloe festucae.</title>
        <authorList>
            <person name="Winter D.J."/>
            <person name="Ganley A.R.D."/>
            <person name="Young C.A."/>
            <person name="Liachko I."/>
            <person name="Schardl C.L."/>
            <person name="Dupont P.Y."/>
            <person name="Berry D."/>
            <person name="Ram A."/>
            <person name="Scott B."/>
            <person name="Cox M.P."/>
        </authorList>
    </citation>
    <scope>NUCLEOTIDE SEQUENCE [LARGE SCALE GENOMIC DNA]</scope>
    <source>
        <strain evidence="11 12">Fl1</strain>
    </source>
</reference>
<feature type="coiled-coil region" evidence="8">
    <location>
        <begin position="27"/>
        <end position="54"/>
    </location>
</feature>
<evidence type="ECO:0000256" key="1">
    <source>
        <dbReference type="ARBA" id="ARBA00004123"/>
    </source>
</evidence>
<dbReference type="Proteomes" id="UP000594364">
    <property type="component" value="Chromosome 2"/>
</dbReference>
<sequence length="394" mass="43864">MGGGDLNLKKSFHPTLRRNQQAVWDEEQKALAERKRTQQRVNEIKEERAKEELQRQLEAAGGKKRVDRVDWMYQGPTDGQVGTSEETEAYLLGKRRIDNLIKGTEHKKLEKAAGEDSFMALQNANSARDTAAKIREDPLLAIKRQEQAAYEAMMNDPIRRRQLLSSMGEGVERGIGGTEAGVEREVREMNKGGTEGDTDPTRGLAVLDEIARRGMTTSIGGGRDDVGIPARTEAHGGQEIGLKTKGAMAVRDAVTIRMIREIGHVITAHIGQEAVRKNEDVLAGTERMTGGHGTATGTSNRPREQPRANEEDREAERARKLAAMQSAASELDQEREKRLAALEEQERAARKADEKAREREGERGFVNDLHKQAGKLDLGERMGRNRQGYQRDDD</sequence>
<keyword evidence="12" id="KW-1185">Reference proteome</keyword>
<dbReference type="OrthoDB" id="21123at2759"/>
<evidence type="ECO:0000313" key="11">
    <source>
        <dbReference type="EMBL" id="QPG98650.1"/>
    </source>
</evidence>
<accession>A0A7S9KR11</accession>
<evidence type="ECO:0000256" key="9">
    <source>
        <dbReference type="SAM" id="MobiDB-lite"/>
    </source>
</evidence>
<organism evidence="11 12">
    <name type="scientific">Epichloe festucae (strain Fl1)</name>
    <dbReference type="NCBI Taxonomy" id="877507"/>
    <lineage>
        <taxon>Eukaryota</taxon>
        <taxon>Fungi</taxon>
        <taxon>Dikarya</taxon>
        <taxon>Ascomycota</taxon>
        <taxon>Pezizomycotina</taxon>
        <taxon>Sordariomycetes</taxon>
        <taxon>Hypocreomycetidae</taxon>
        <taxon>Hypocreales</taxon>
        <taxon>Clavicipitaceae</taxon>
        <taxon>Epichloe</taxon>
    </lineage>
</organism>
<dbReference type="Pfam" id="PF10197">
    <property type="entry name" value="Cir_N"/>
    <property type="match status" value="1"/>
</dbReference>
<comment type="similarity">
    <text evidence="2">Belongs to the CWC25 family.</text>
</comment>
<dbReference type="GO" id="GO:0000398">
    <property type="term" value="P:mRNA splicing, via spliceosome"/>
    <property type="evidence" value="ECO:0007669"/>
    <property type="project" value="TreeGrafter"/>
</dbReference>
<comment type="subcellular location">
    <subcellularLocation>
        <location evidence="1">Nucleus</location>
    </subcellularLocation>
</comment>
<proteinExistence type="inferred from homology"/>
<keyword evidence="3" id="KW-0507">mRNA processing</keyword>
<dbReference type="PANTHER" id="PTHR16196:SF0">
    <property type="entry name" value="PRE-MRNA-SPLICING FACTOR CWC25 HOMOLOG"/>
    <property type="match status" value="1"/>
</dbReference>
<keyword evidence="7" id="KW-0539">Nucleus</keyword>
<dbReference type="EMBL" id="CP031386">
    <property type="protein sequence ID" value="QPG98650.1"/>
    <property type="molecule type" value="Genomic_DNA"/>
</dbReference>
<dbReference type="InterPro" id="IPR022209">
    <property type="entry name" value="CWC25"/>
</dbReference>
<evidence type="ECO:0000256" key="4">
    <source>
        <dbReference type="ARBA" id="ARBA00022728"/>
    </source>
</evidence>
<evidence type="ECO:0000256" key="8">
    <source>
        <dbReference type="SAM" id="Coils"/>
    </source>
</evidence>
<evidence type="ECO:0000256" key="6">
    <source>
        <dbReference type="ARBA" id="ARBA00023187"/>
    </source>
</evidence>
<dbReference type="PANTHER" id="PTHR16196">
    <property type="entry name" value="CELL CYCLE CONTROL PROTEIN CWF25"/>
    <property type="match status" value="1"/>
</dbReference>
<keyword evidence="4" id="KW-0747">Spliceosome</keyword>
<dbReference type="SMART" id="SM01083">
    <property type="entry name" value="Cir_N"/>
    <property type="match status" value="1"/>
</dbReference>
<evidence type="ECO:0000313" key="12">
    <source>
        <dbReference type="Proteomes" id="UP000594364"/>
    </source>
</evidence>
<feature type="compositionally biased region" description="Basic and acidic residues" evidence="9">
    <location>
        <begin position="377"/>
        <end position="394"/>
    </location>
</feature>
<feature type="domain" description="CBF1-interacting co-repressor CIR N-terminal" evidence="10">
    <location>
        <begin position="11"/>
        <end position="47"/>
    </location>
</feature>
<keyword evidence="5 8" id="KW-0175">Coiled coil</keyword>
<dbReference type="InterPro" id="IPR019339">
    <property type="entry name" value="CIR_N_dom"/>
</dbReference>
<feature type="compositionally biased region" description="Basic and acidic residues" evidence="9">
    <location>
        <begin position="301"/>
        <end position="319"/>
    </location>
</feature>